<gene>
    <name evidence="1" type="ORF">MLD38_019047</name>
</gene>
<dbReference type="Proteomes" id="UP001057402">
    <property type="component" value="Chromosome 5"/>
</dbReference>
<sequence length="460" mass="51586">MPALSMKGDSMRSCAIDGCLHSVRKDWKSYENSEPDWIGSYQNGSGIMDMLAEKFDYDGVTGSVMRYCGEDRMVQGGLFPAQLASIAIPDNLKVEDIGLMTVDAEEFKPVCHDETVREDALENAKINDQSTVGNHWFPEDSSCFDQFALGVEDFSPINLQVAELDYLLKSNIQGFPAELIFPSAMTEDCFMIPSLEETVNAPFDQFKGFCGDFWTSLDNDLQLHVTSNHSSDVYNPAAIVDFGFMNSEETESTDPMSFIRSFLNLSGFEANSLPALLPQETSRKRVTLVLDLDETLVHSSTKPCADADFSFQIPISMEEKTVCVRRRPFLKVFLERVSEMFDIILFTASQRTYAEPLLDNLDPEGKFFSRSAFRDSCVLADGIFTKDLTVLGVDLAKVAIIDNTPQVYRWQVNNGIPIKSWYDDPSDSELMNLLPFLETLVDVDDVRPIIAQKFAETGQQ</sequence>
<evidence type="ECO:0000313" key="1">
    <source>
        <dbReference type="EMBL" id="KAI4370731.1"/>
    </source>
</evidence>
<name>A0ACB9QYU4_9MYRT</name>
<keyword evidence="2" id="KW-1185">Reference proteome</keyword>
<evidence type="ECO:0000313" key="2">
    <source>
        <dbReference type="Proteomes" id="UP001057402"/>
    </source>
</evidence>
<reference evidence="2" key="1">
    <citation type="journal article" date="2023" name="Front. Plant Sci.">
        <title>Chromosomal-level genome assembly of Melastoma candidum provides insights into trichome evolution.</title>
        <authorList>
            <person name="Zhong Y."/>
            <person name="Wu W."/>
            <person name="Sun C."/>
            <person name="Zou P."/>
            <person name="Liu Y."/>
            <person name="Dai S."/>
            <person name="Zhou R."/>
        </authorList>
    </citation>
    <scope>NUCLEOTIDE SEQUENCE [LARGE SCALE GENOMIC DNA]</scope>
</reference>
<comment type="caution">
    <text evidence="1">The sequence shown here is derived from an EMBL/GenBank/DDBJ whole genome shotgun (WGS) entry which is preliminary data.</text>
</comment>
<organism evidence="1 2">
    <name type="scientific">Melastoma candidum</name>
    <dbReference type="NCBI Taxonomy" id="119954"/>
    <lineage>
        <taxon>Eukaryota</taxon>
        <taxon>Viridiplantae</taxon>
        <taxon>Streptophyta</taxon>
        <taxon>Embryophyta</taxon>
        <taxon>Tracheophyta</taxon>
        <taxon>Spermatophyta</taxon>
        <taxon>Magnoliopsida</taxon>
        <taxon>eudicotyledons</taxon>
        <taxon>Gunneridae</taxon>
        <taxon>Pentapetalae</taxon>
        <taxon>rosids</taxon>
        <taxon>malvids</taxon>
        <taxon>Myrtales</taxon>
        <taxon>Melastomataceae</taxon>
        <taxon>Melastomatoideae</taxon>
        <taxon>Melastomateae</taxon>
        <taxon>Melastoma</taxon>
    </lineage>
</organism>
<proteinExistence type="predicted"/>
<dbReference type="EMBL" id="CM042884">
    <property type="protein sequence ID" value="KAI4370731.1"/>
    <property type="molecule type" value="Genomic_DNA"/>
</dbReference>
<protein>
    <submittedName>
        <fullName evidence="1">Uncharacterized protein</fullName>
    </submittedName>
</protein>
<accession>A0ACB9QYU4</accession>